<dbReference type="InterPro" id="IPR013780">
    <property type="entry name" value="Glyco_hydro_b"/>
</dbReference>
<dbReference type="EC" id="3.2.1.55" evidence="4"/>
<evidence type="ECO:0000259" key="8">
    <source>
        <dbReference type="SMART" id="SM00813"/>
    </source>
</evidence>
<keyword evidence="7 9" id="KW-0326">Glycosidase</keyword>
<dbReference type="AlphaFoldDB" id="F8EZC6"/>
<dbReference type="InterPro" id="IPR010720">
    <property type="entry name" value="Alpha-L-AF_C"/>
</dbReference>
<proteinExistence type="inferred from homology"/>
<accession>F8EZC6</accession>
<gene>
    <name evidence="9" type="ordered locus">Spica_2022</name>
</gene>
<dbReference type="SMART" id="SM00813">
    <property type="entry name" value="Alpha-L-AF_C"/>
    <property type="match status" value="1"/>
</dbReference>
<dbReference type="eggNOG" id="COG3534">
    <property type="taxonomic scope" value="Bacteria"/>
</dbReference>
<evidence type="ECO:0000256" key="2">
    <source>
        <dbReference type="ARBA" id="ARBA00007186"/>
    </source>
</evidence>
<dbReference type="InterPro" id="IPR017853">
    <property type="entry name" value="GH"/>
</dbReference>
<dbReference type="SUPFAM" id="SSF51011">
    <property type="entry name" value="Glycosyl hydrolase domain"/>
    <property type="match status" value="1"/>
</dbReference>
<evidence type="ECO:0000313" key="10">
    <source>
        <dbReference type="Proteomes" id="UP000000503"/>
    </source>
</evidence>
<keyword evidence="6" id="KW-0119">Carbohydrate metabolism</keyword>
<dbReference type="HOGENOM" id="CLU_017810_1_1_12"/>
<reference evidence="10" key="1">
    <citation type="journal article" date="2013" name="Stand. Genomic Sci.">
        <title>Genome sequence of the thermophilic fresh-water bacterium Spirochaeta caldaria type strain (H1(T)), reclassification of Spirochaeta caldaria, Spirochaeta stenostrepta, and Spirochaeta zuelzerae in the genus Treponema as Treponema caldaria comb. nov., Treponema stenostrepta comb. nov., and Treponema zuelzerae comb. nov., and emendation of the genus Treponema.</title>
        <authorList>
            <person name="Abt B."/>
            <person name="Goker M."/>
            <person name="Scheuner C."/>
            <person name="Han C."/>
            <person name="Lu M."/>
            <person name="Misra M."/>
            <person name="Lapidus A."/>
            <person name="Nolan M."/>
            <person name="Lucas S."/>
            <person name="Hammon N."/>
            <person name="Deshpande S."/>
            <person name="Cheng J.F."/>
            <person name="Tapia R."/>
            <person name="Goodwin L.A."/>
            <person name="Pitluck S."/>
            <person name="Liolios K."/>
            <person name="Pagani I."/>
            <person name="Ivanova N."/>
            <person name="Mavromatis K."/>
            <person name="Mikhailova N."/>
            <person name="Huntemann M."/>
            <person name="Pati A."/>
            <person name="Chen A."/>
            <person name="Palaniappan K."/>
            <person name="Land M."/>
            <person name="Hauser L."/>
            <person name="Jeffries C.D."/>
            <person name="Rohde M."/>
            <person name="Spring S."/>
            <person name="Gronow S."/>
            <person name="Detter J.C."/>
            <person name="Bristow J."/>
            <person name="Eisen J.A."/>
            <person name="Markowitz V."/>
            <person name="Hugenholtz P."/>
            <person name="Kyrpides N.C."/>
            <person name="Woyke T."/>
            <person name="Klenk H.P."/>
        </authorList>
    </citation>
    <scope>NUCLEOTIDE SEQUENCE</scope>
    <source>
        <strain evidence="10">ATCC 51460 / DSM 7334 / H1</strain>
    </source>
</reference>
<dbReference type="GO" id="GO:0000272">
    <property type="term" value="P:polysaccharide catabolic process"/>
    <property type="evidence" value="ECO:0007669"/>
    <property type="project" value="TreeGrafter"/>
</dbReference>
<dbReference type="GO" id="GO:0046373">
    <property type="term" value="P:L-arabinose metabolic process"/>
    <property type="evidence" value="ECO:0007669"/>
    <property type="project" value="InterPro"/>
</dbReference>
<comment type="similarity">
    <text evidence="2">Belongs to the glycosyl hydrolase 51 family.</text>
</comment>
<dbReference type="KEGG" id="scd:Spica_2022"/>
<organism evidence="9 10">
    <name type="scientific">Gracilinema caldarium (strain ATCC 51460 / DSM 7334 / H1)</name>
    <name type="common">Treponema caldarium</name>
    <dbReference type="NCBI Taxonomy" id="744872"/>
    <lineage>
        <taxon>Bacteria</taxon>
        <taxon>Pseudomonadati</taxon>
        <taxon>Spirochaetota</taxon>
        <taxon>Spirochaetia</taxon>
        <taxon>Spirochaetales</taxon>
        <taxon>Breznakiellaceae</taxon>
        <taxon>Gracilinema</taxon>
    </lineage>
</organism>
<dbReference type="OrthoDB" id="9758333at2"/>
<dbReference type="Gene3D" id="3.20.20.80">
    <property type="entry name" value="Glycosidases"/>
    <property type="match status" value="1"/>
</dbReference>
<sequence>MAKATIIVDKDYRIASVDKNIYGSFIEHLGRAVYSGIYEPGHPNADEQGFRTDVLELVQELGVKIVRYPGGNFVSGYNWVDGIGPKDQRKRRLELSWKSIETNEFGIDEFVDWCRKAQTEVMAAVNLGTGTPQEAGNLVEYCNHPSGSYWSDLRIKYGHQKPHNIKVWCLGNEMDGPWQICHLEADDYGKKARETAKIMKWIDPDLKLVVAGSSGPGMPTFPEWDRTVLEYTYEQADFISLHRYYENLGDNDDFLASYIDMDRFIRSVAATADYVKAKVRSKKTMMLSFDEWNVWYMKQVKLQPWEQAPAILEDRYSLLDALVVGGMLITLINNADRVQMAALAQLVNVIAPIFTEKGGRVLRQTTFYPFAMAAHYGMGTVLHPLIRGDQQGTKSYDAAPLVHSATVYNEEKAELTVFVLNRSKEPLHLDLDFRSFGKLSFLEHQILDGPDLNACNDFEHPDRVKPRQVTPKDAAASSFAVHLSAYSWNMLRFRVG</sequence>
<dbReference type="PANTHER" id="PTHR43576">
    <property type="entry name" value="ALPHA-L-ARABINOFURANOSIDASE C-RELATED"/>
    <property type="match status" value="1"/>
</dbReference>
<keyword evidence="10" id="KW-1185">Reference proteome</keyword>
<dbReference type="GO" id="GO:0016020">
    <property type="term" value="C:membrane"/>
    <property type="evidence" value="ECO:0007669"/>
    <property type="project" value="InterPro"/>
</dbReference>
<comment type="catalytic activity">
    <reaction evidence="1">
        <text>Hydrolysis of terminal non-reducing alpha-L-arabinofuranoside residues in alpha-L-arabinosides.</text>
        <dbReference type="EC" id="3.2.1.55"/>
    </reaction>
</comment>
<name>F8EZC6_GRAC1</name>
<dbReference type="STRING" id="744872.Spica_2022"/>
<dbReference type="Pfam" id="PF06964">
    <property type="entry name" value="Alpha-L-AF_C"/>
    <property type="match status" value="1"/>
</dbReference>
<evidence type="ECO:0000256" key="6">
    <source>
        <dbReference type="ARBA" id="ARBA00023277"/>
    </source>
</evidence>
<comment type="subunit">
    <text evidence="3">Homohexamer; trimer of dimers.</text>
</comment>
<dbReference type="PANTHER" id="PTHR43576:SF3">
    <property type="entry name" value="ALPHA-L-ARABINOFURANOSIDASE C"/>
    <property type="match status" value="1"/>
</dbReference>
<evidence type="ECO:0000256" key="4">
    <source>
        <dbReference type="ARBA" id="ARBA00012670"/>
    </source>
</evidence>
<evidence type="ECO:0000256" key="7">
    <source>
        <dbReference type="ARBA" id="ARBA00023295"/>
    </source>
</evidence>
<dbReference type="Gene3D" id="2.60.40.1180">
    <property type="entry name" value="Golgi alpha-mannosidase II"/>
    <property type="match status" value="1"/>
</dbReference>
<dbReference type="GO" id="GO:0046556">
    <property type="term" value="F:alpha-L-arabinofuranosidase activity"/>
    <property type="evidence" value="ECO:0007669"/>
    <property type="project" value="UniProtKB-EC"/>
</dbReference>
<dbReference type="InterPro" id="IPR055235">
    <property type="entry name" value="ASD1_cat"/>
</dbReference>
<keyword evidence="5 9" id="KW-0378">Hydrolase</keyword>
<dbReference type="EMBL" id="CP002868">
    <property type="protein sequence ID" value="AEJ20149.1"/>
    <property type="molecule type" value="Genomic_DNA"/>
</dbReference>
<dbReference type="Proteomes" id="UP000000503">
    <property type="component" value="Chromosome"/>
</dbReference>
<evidence type="ECO:0000313" key="9">
    <source>
        <dbReference type="EMBL" id="AEJ20149.1"/>
    </source>
</evidence>
<dbReference type="Pfam" id="PF22848">
    <property type="entry name" value="ASD1_dom"/>
    <property type="match status" value="1"/>
</dbReference>
<dbReference type="RefSeq" id="WP_013969438.1">
    <property type="nucleotide sequence ID" value="NC_015732.1"/>
</dbReference>
<feature type="domain" description="Alpha-L-arabinofuranosidase C-terminal" evidence="8">
    <location>
        <begin position="290"/>
        <end position="487"/>
    </location>
</feature>
<evidence type="ECO:0000256" key="1">
    <source>
        <dbReference type="ARBA" id="ARBA00001462"/>
    </source>
</evidence>
<protein>
    <recommendedName>
        <fullName evidence="4">non-reducing end alpha-L-arabinofuranosidase</fullName>
        <ecNumber evidence="4">3.2.1.55</ecNumber>
    </recommendedName>
</protein>
<evidence type="ECO:0000256" key="3">
    <source>
        <dbReference type="ARBA" id="ARBA00011165"/>
    </source>
</evidence>
<dbReference type="SUPFAM" id="SSF51445">
    <property type="entry name" value="(Trans)glycosidases"/>
    <property type="match status" value="1"/>
</dbReference>
<evidence type="ECO:0000256" key="5">
    <source>
        <dbReference type="ARBA" id="ARBA00022801"/>
    </source>
</evidence>